<comment type="caution">
    <text evidence="1">The sequence shown here is derived from an EMBL/GenBank/DDBJ whole genome shotgun (WGS) entry which is preliminary data.</text>
</comment>
<dbReference type="SUPFAM" id="SSF55608">
    <property type="entry name" value="Homing endonucleases"/>
    <property type="match status" value="2"/>
</dbReference>
<gene>
    <name evidence="1" type="ORF">A3C72_02775</name>
</gene>
<evidence type="ECO:0008006" key="3">
    <source>
        <dbReference type="Google" id="ProtNLM"/>
    </source>
</evidence>
<dbReference type="InterPro" id="IPR027434">
    <property type="entry name" value="Homing_endonucl"/>
</dbReference>
<name>A0A1G2MGH7_9BACT</name>
<proteinExistence type="predicted"/>
<dbReference type="PANTHER" id="PTHR36181:SF3">
    <property type="entry name" value="INTRON-ENCODED DNA ENDONUCLEASE AI5 BETA"/>
    <property type="match status" value="1"/>
</dbReference>
<dbReference type="InterPro" id="IPR051289">
    <property type="entry name" value="LAGLIDADG_Endonuclease"/>
</dbReference>
<dbReference type="Gene3D" id="3.10.28.10">
    <property type="entry name" value="Homing endonucleases"/>
    <property type="match status" value="2"/>
</dbReference>
<dbReference type="PANTHER" id="PTHR36181">
    <property type="entry name" value="INTRON-ENCODED ENDONUCLEASE AI3-RELATED"/>
    <property type="match status" value="1"/>
</dbReference>
<accession>A0A1G2MGH7</accession>
<evidence type="ECO:0000313" key="1">
    <source>
        <dbReference type="EMBL" id="OHA22814.1"/>
    </source>
</evidence>
<reference evidence="1 2" key="1">
    <citation type="journal article" date="2016" name="Nat. Commun.">
        <title>Thousands of microbial genomes shed light on interconnected biogeochemical processes in an aquifer system.</title>
        <authorList>
            <person name="Anantharaman K."/>
            <person name="Brown C.T."/>
            <person name="Hug L.A."/>
            <person name="Sharon I."/>
            <person name="Castelle C.J."/>
            <person name="Probst A.J."/>
            <person name="Thomas B.C."/>
            <person name="Singh A."/>
            <person name="Wilkins M.J."/>
            <person name="Karaoz U."/>
            <person name="Brodie E.L."/>
            <person name="Williams K.H."/>
            <person name="Hubbard S.S."/>
            <person name="Banfield J.F."/>
        </authorList>
    </citation>
    <scope>NUCLEOTIDE SEQUENCE [LARGE SCALE GENOMIC DNA]</scope>
</reference>
<protein>
    <recommendedName>
        <fullName evidence="3">Homing endonuclease LAGLIDADG domain-containing protein</fullName>
    </recommendedName>
</protein>
<sequence length="286" mass="32589">MSKNVSSGSDLCRRPDNPQETYEVSNFYYSGFFAAEMSCSIIKATNHHPKGYYYAVDITVSNADVKLLKKVNRAVMKGSGIISPVKGAFNLSARGKEKVRIVLDFLQKYPIIVGDLAKNRIAILRKALAYLDNHQGHVTHEEKTKIMDTMRRNLRMLKEKGVIEKSFDVEPVNTDAVGYFLSGVADGEGSFGSKMSGDRKEPYFFVAMKDQKIIDLFRKFINYGNVRGRKDKVFHCEINKRDKLKEICTLFLLRYPLHNARQKARLRELQRILNDYTPSPAMAGMI</sequence>
<dbReference type="EMBL" id="MHRK01000047">
    <property type="protein sequence ID" value="OHA22814.1"/>
    <property type="molecule type" value="Genomic_DNA"/>
</dbReference>
<evidence type="ECO:0000313" key="2">
    <source>
        <dbReference type="Proteomes" id="UP000177130"/>
    </source>
</evidence>
<dbReference type="AlphaFoldDB" id="A0A1G2MGH7"/>
<dbReference type="Proteomes" id="UP000177130">
    <property type="component" value="Unassembled WGS sequence"/>
</dbReference>
<organism evidence="1 2">
    <name type="scientific">Candidatus Taylorbacteria bacterium RIFCSPHIGHO2_02_FULL_43_32b</name>
    <dbReference type="NCBI Taxonomy" id="1802306"/>
    <lineage>
        <taxon>Bacteria</taxon>
        <taxon>Candidatus Tayloriibacteriota</taxon>
    </lineage>
</organism>